<evidence type="ECO:0000256" key="3">
    <source>
        <dbReference type="SAM" id="SignalP"/>
    </source>
</evidence>
<keyword evidence="2" id="KW-0812">Transmembrane</keyword>
<dbReference type="GeneID" id="102199402"/>
<keyword evidence="3" id="KW-0732">Signal</keyword>
<proteinExistence type="predicted"/>
<accession>A0A9Y6M1Z1</accession>
<dbReference type="RefSeq" id="XP_013769846.1">
    <property type="nucleotide sequence ID" value="XM_013914392.1"/>
</dbReference>
<keyword evidence="4" id="KW-1185">Reference proteome</keyword>
<feature type="region of interest" description="Disordered" evidence="1">
    <location>
        <begin position="394"/>
        <end position="420"/>
    </location>
</feature>
<sequence length="453" mass="51189">MSLVFLMFSIVFFGSSSGIQTDEVCYGRRWQFPSNYIPSRYTGPIYFTETNTGSKKVVINNGMAIDTRFRVSPGSIYLTDVEKRDEGIYSVSSGGYQRQDVVELKVLECAKNVTRDYYYTWEDSIPRWAEILEFTPLHSPDQPKILWNRTDSQIRESRAEVKNGNWQLSYLTQADSGYYNFMDKNHSVLAKVLLKVKEQTRHYETRWNEHILIEYPRGPKKWTVTFTPEGQMDPETLMDGSLIIKDHRFSGRIHAVMDGIIINSTEIRDSGTFEFRDPDGNLILSARLEVTPEMLPQFIFMAVIALIVVGIICCCCCCKKCCKRDKSAPQTAASPASAVYYHIENQPACPSYSHPSALSYQPVNSHISTQPSATSSEPLLYHKVNIHENPAQPEVSVPENQASTPAPSVGPDFLSSDPEPQFELKGLDMPFAPSLTSNTTICDVYNSDKLNFP</sequence>
<feature type="transmembrane region" description="Helical" evidence="2">
    <location>
        <begin position="298"/>
        <end position="318"/>
    </location>
</feature>
<keyword evidence="2" id="KW-1133">Transmembrane helix</keyword>
<protein>
    <submittedName>
        <fullName evidence="5">Uncharacterized protein LOC102199402</fullName>
    </submittedName>
</protein>
<gene>
    <name evidence="5" type="primary">LOC102199402</name>
</gene>
<name>A0A9Y6M1Z1_9CICH</name>
<organism evidence="4 5">
    <name type="scientific">Pundamilia nyererei</name>
    <dbReference type="NCBI Taxonomy" id="303518"/>
    <lineage>
        <taxon>Eukaryota</taxon>
        <taxon>Metazoa</taxon>
        <taxon>Chordata</taxon>
        <taxon>Craniata</taxon>
        <taxon>Vertebrata</taxon>
        <taxon>Euteleostomi</taxon>
        <taxon>Actinopterygii</taxon>
        <taxon>Neopterygii</taxon>
        <taxon>Teleostei</taxon>
        <taxon>Neoteleostei</taxon>
        <taxon>Acanthomorphata</taxon>
        <taxon>Ovalentaria</taxon>
        <taxon>Cichlomorphae</taxon>
        <taxon>Cichliformes</taxon>
        <taxon>Cichlidae</taxon>
        <taxon>African cichlids</taxon>
        <taxon>Pseudocrenilabrinae</taxon>
        <taxon>Haplochromini</taxon>
        <taxon>Pundamilia</taxon>
    </lineage>
</organism>
<feature type="signal peptide" evidence="3">
    <location>
        <begin position="1"/>
        <end position="18"/>
    </location>
</feature>
<keyword evidence="2" id="KW-0472">Membrane</keyword>
<dbReference type="AlphaFoldDB" id="A0A9Y6M1Z1"/>
<evidence type="ECO:0000313" key="5">
    <source>
        <dbReference type="RefSeq" id="XP_013769846.1"/>
    </source>
</evidence>
<evidence type="ECO:0000256" key="1">
    <source>
        <dbReference type="SAM" id="MobiDB-lite"/>
    </source>
</evidence>
<dbReference type="Proteomes" id="UP000695023">
    <property type="component" value="Unplaced"/>
</dbReference>
<feature type="chain" id="PRO_5041262065" evidence="3">
    <location>
        <begin position="19"/>
        <end position="453"/>
    </location>
</feature>
<evidence type="ECO:0000256" key="2">
    <source>
        <dbReference type="SAM" id="Phobius"/>
    </source>
</evidence>
<reference evidence="5" key="1">
    <citation type="submission" date="2025-08" db="UniProtKB">
        <authorList>
            <consortium name="RefSeq"/>
        </authorList>
    </citation>
    <scope>IDENTIFICATION</scope>
</reference>
<evidence type="ECO:0000313" key="4">
    <source>
        <dbReference type="Proteomes" id="UP000695023"/>
    </source>
</evidence>